<dbReference type="SMART" id="SM00612">
    <property type="entry name" value="Kelch"/>
    <property type="match status" value="5"/>
</dbReference>
<gene>
    <name evidence="3" type="ORF">N6H18_16725</name>
</gene>
<dbReference type="InterPro" id="IPR011043">
    <property type="entry name" value="Gal_Oxase/kelch_b-propeller"/>
</dbReference>
<dbReference type="PANTHER" id="PTHR46344:SF27">
    <property type="entry name" value="KELCH REPEAT SUPERFAMILY PROTEIN"/>
    <property type="match status" value="1"/>
</dbReference>
<sequence length="331" mass="35957">MNKNRKVMFGVGVIIAFCTLAYPSAGQWHALETIGQATPRHESGLVIFSGNLYLIGGRGVKPVEVLDLETNEWTQKQPTPIEMHHITPVVVGDKIYVVGGLTGGYPKEQPIGQVYVYDPVTDQWNTIFEIPKERQRGAGGVVVDGDNIYLVNGITYGHTSGTNAMMDVYHVSSNTWESLPDVPHIRDHSTAAIVNHKLYALGGRNTSHHEEGNFMAFFQAVVTEVDVYDLKSGQWSTLSTELPIPSAGAGIAAWKKGLIYVGGETGDNPARNEAYYLDARKESWEALPKLNQGRHGTNAAIVDDKLYIGAGSGNRGGGPELNSVEVLGLKK</sequence>
<evidence type="ECO:0000256" key="1">
    <source>
        <dbReference type="ARBA" id="ARBA00022441"/>
    </source>
</evidence>
<dbReference type="Pfam" id="PF24681">
    <property type="entry name" value="Kelch_KLHDC2_KLHL20_DRC7"/>
    <property type="match status" value="1"/>
</dbReference>
<dbReference type="SUPFAM" id="SSF50965">
    <property type="entry name" value="Galactose oxidase, central domain"/>
    <property type="match status" value="1"/>
</dbReference>
<reference evidence="3" key="1">
    <citation type="submission" date="2022-09" db="EMBL/GenBank/DDBJ databases">
        <title>Comparative genomics and taxonomic characterization of three novel marine species of genus Reichenbachiella exhibiting antioxidant and polysaccharide degradation activities.</title>
        <authorList>
            <person name="Muhammad N."/>
            <person name="Lee Y.-J."/>
            <person name="Ko J."/>
            <person name="Kim S.-G."/>
        </authorList>
    </citation>
    <scope>NUCLEOTIDE SEQUENCE</scope>
    <source>
        <strain evidence="3">BKB1-1</strain>
    </source>
</reference>
<protein>
    <submittedName>
        <fullName evidence="3">Galactose oxidase</fullName>
    </submittedName>
</protein>
<dbReference type="PANTHER" id="PTHR46344">
    <property type="entry name" value="OS02G0202900 PROTEIN"/>
    <property type="match status" value="1"/>
</dbReference>
<evidence type="ECO:0000313" key="4">
    <source>
        <dbReference type="Proteomes" id="UP001065174"/>
    </source>
</evidence>
<dbReference type="InterPro" id="IPR006652">
    <property type="entry name" value="Kelch_1"/>
</dbReference>
<organism evidence="3 4">
    <name type="scientific">Reichenbachiella agarivorans</name>
    <dbReference type="NCBI Taxonomy" id="2979464"/>
    <lineage>
        <taxon>Bacteria</taxon>
        <taxon>Pseudomonadati</taxon>
        <taxon>Bacteroidota</taxon>
        <taxon>Cytophagia</taxon>
        <taxon>Cytophagales</taxon>
        <taxon>Reichenbachiellaceae</taxon>
        <taxon>Reichenbachiella</taxon>
    </lineage>
</organism>
<name>A0ABY6CPN2_9BACT</name>
<proteinExistence type="predicted"/>
<keyword evidence="4" id="KW-1185">Reference proteome</keyword>
<evidence type="ECO:0000256" key="2">
    <source>
        <dbReference type="ARBA" id="ARBA00022737"/>
    </source>
</evidence>
<keyword evidence="1" id="KW-0880">Kelch repeat</keyword>
<accession>A0ABY6CPN2</accession>
<dbReference type="Gene3D" id="2.120.10.80">
    <property type="entry name" value="Kelch-type beta propeller"/>
    <property type="match status" value="2"/>
</dbReference>
<dbReference type="EMBL" id="CP106679">
    <property type="protein sequence ID" value="UXP31990.1"/>
    <property type="molecule type" value="Genomic_DNA"/>
</dbReference>
<evidence type="ECO:0000313" key="3">
    <source>
        <dbReference type="EMBL" id="UXP31990.1"/>
    </source>
</evidence>
<dbReference type="RefSeq" id="WP_262309429.1">
    <property type="nucleotide sequence ID" value="NZ_CP106679.1"/>
</dbReference>
<keyword evidence="2" id="KW-0677">Repeat</keyword>
<dbReference type="InterPro" id="IPR015915">
    <property type="entry name" value="Kelch-typ_b-propeller"/>
</dbReference>
<dbReference type="Proteomes" id="UP001065174">
    <property type="component" value="Chromosome"/>
</dbReference>